<sequence length="106" mass="12148">MITCYVKLPFQPSEFVVSFIYASNCRRERKLLWSELETTSCLPQLCGLPLIVKGDFNEIISPSEHSRADHTTSTRGMRDFKDCLQQCSIADLHYSGNTFTWSKSSF</sequence>
<reference evidence="1" key="1">
    <citation type="submission" date="2018-11" db="EMBL/GenBank/DDBJ databases">
        <authorList>
            <consortium name="Genoscope - CEA"/>
            <person name="William W."/>
        </authorList>
    </citation>
    <scope>NUCLEOTIDE SEQUENCE</scope>
</reference>
<dbReference type="Gene3D" id="3.60.10.10">
    <property type="entry name" value="Endonuclease/exonuclease/phosphatase"/>
    <property type="match status" value="1"/>
</dbReference>
<gene>
    <name evidence="1" type="ORF">BOLC2T09995H</name>
</gene>
<dbReference type="SUPFAM" id="SSF56219">
    <property type="entry name" value="DNase I-like"/>
    <property type="match status" value="1"/>
</dbReference>
<protein>
    <recommendedName>
        <fullName evidence="2">Endonuclease/exonuclease/phosphatase domain-containing protein</fullName>
    </recommendedName>
</protein>
<evidence type="ECO:0000313" key="1">
    <source>
        <dbReference type="EMBL" id="VDD24214.1"/>
    </source>
</evidence>
<proteinExistence type="predicted"/>
<dbReference type="AlphaFoldDB" id="A0A3P6DJH1"/>
<name>A0A3P6DJH1_BRAOL</name>
<dbReference type="EMBL" id="LR031874">
    <property type="protein sequence ID" value="VDD24214.1"/>
    <property type="molecule type" value="Genomic_DNA"/>
</dbReference>
<evidence type="ECO:0008006" key="2">
    <source>
        <dbReference type="Google" id="ProtNLM"/>
    </source>
</evidence>
<dbReference type="InterPro" id="IPR036691">
    <property type="entry name" value="Endo/exonu/phosph_ase_sf"/>
</dbReference>
<organism evidence="1">
    <name type="scientific">Brassica oleracea</name>
    <name type="common">Wild cabbage</name>
    <dbReference type="NCBI Taxonomy" id="3712"/>
    <lineage>
        <taxon>Eukaryota</taxon>
        <taxon>Viridiplantae</taxon>
        <taxon>Streptophyta</taxon>
        <taxon>Embryophyta</taxon>
        <taxon>Tracheophyta</taxon>
        <taxon>Spermatophyta</taxon>
        <taxon>Magnoliopsida</taxon>
        <taxon>eudicotyledons</taxon>
        <taxon>Gunneridae</taxon>
        <taxon>Pentapetalae</taxon>
        <taxon>rosids</taxon>
        <taxon>malvids</taxon>
        <taxon>Brassicales</taxon>
        <taxon>Brassicaceae</taxon>
        <taxon>Brassiceae</taxon>
        <taxon>Brassica</taxon>
    </lineage>
</organism>
<accession>A0A3P6DJH1</accession>